<evidence type="ECO:0000256" key="2">
    <source>
        <dbReference type="ARBA" id="ARBA00004191"/>
    </source>
</evidence>
<comment type="function">
    <text evidence="19">Glucanases play a role in cell expansion during growth, in cell-cell fusion during mating, and in spore release during sporulation. This enzyme may be involved in beta-glucan degradation and also function biosynthetically as a transglycosylase.</text>
</comment>
<dbReference type="Proteomes" id="UP001303760">
    <property type="component" value="Unassembled WGS sequence"/>
</dbReference>
<dbReference type="GO" id="GO:0042973">
    <property type="term" value="F:glucan endo-1,3-beta-D-glucosidase activity"/>
    <property type="evidence" value="ECO:0007669"/>
    <property type="project" value="UniProtKB-EC"/>
</dbReference>
<evidence type="ECO:0000256" key="10">
    <source>
        <dbReference type="ARBA" id="ARBA00022622"/>
    </source>
</evidence>
<dbReference type="PANTHER" id="PTHR16631">
    <property type="entry name" value="GLUCAN 1,3-BETA-GLUCOSIDASE"/>
    <property type="match status" value="1"/>
</dbReference>
<evidence type="ECO:0000256" key="16">
    <source>
        <dbReference type="ARBA" id="ARBA00023288"/>
    </source>
</evidence>
<dbReference type="GO" id="GO:0000272">
    <property type="term" value="P:polysaccharide catabolic process"/>
    <property type="evidence" value="ECO:0007669"/>
    <property type="project" value="UniProtKB-KW"/>
</dbReference>
<dbReference type="Gene3D" id="3.20.20.80">
    <property type="entry name" value="Glycosidases"/>
    <property type="match status" value="1"/>
</dbReference>
<keyword evidence="9" id="KW-0964">Secreted</keyword>
<evidence type="ECO:0000256" key="5">
    <source>
        <dbReference type="ARBA" id="ARBA00012780"/>
    </source>
</evidence>
<keyword evidence="18" id="KW-0624">Polysaccharide degradation</keyword>
<evidence type="ECO:0000256" key="8">
    <source>
        <dbReference type="ARBA" id="ARBA00022512"/>
    </source>
</evidence>
<dbReference type="InterPro" id="IPR000490">
    <property type="entry name" value="Glyco_hydro_17"/>
</dbReference>
<keyword evidence="16" id="KW-0449">Lipoprotein</keyword>
<evidence type="ECO:0000256" key="17">
    <source>
        <dbReference type="ARBA" id="ARBA00023316"/>
    </source>
</evidence>
<dbReference type="GO" id="GO:0005576">
    <property type="term" value="C:extracellular region"/>
    <property type="evidence" value="ECO:0007669"/>
    <property type="project" value="TreeGrafter"/>
</dbReference>
<dbReference type="GO" id="GO:0098552">
    <property type="term" value="C:side of membrane"/>
    <property type="evidence" value="ECO:0007669"/>
    <property type="project" value="UniProtKB-KW"/>
</dbReference>
<evidence type="ECO:0000313" key="24">
    <source>
        <dbReference type="Proteomes" id="UP001303760"/>
    </source>
</evidence>
<keyword evidence="15" id="KW-0119">Carbohydrate metabolism</keyword>
<dbReference type="GO" id="GO:0009986">
    <property type="term" value="C:cell surface"/>
    <property type="evidence" value="ECO:0007669"/>
    <property type="project" value="TreeGrafter"/>
</dbReference>
<name>A0AAN7C0E7_9PEZI</name>
<dbReference type="PANTHER" id="PTHR16631:SF13">
    <property type="entry name" value="GLUCAN ENDO-1,3-BETA-GLUCOSIDASE EGLC-RELATED"/>
    <property type="match status" value="1"/>
</dbReference>
<keyword evidence="14" id="KW-0325">Glycoprotein</keyword>
<dbReference type="GO" id="GO:0009277">
    <property type="term" value="C:fungal-type cell wall"/>
    <property type="evidence" value="ECO:0007669"/>
    <property type="project" value="TreeGrafter"/>
</dbReference>
<evidence type="ECO:0000256" key="22">
    <source>
        <dbReference type="RuleBase" id="RU004335"/>
    </source>
</evidence>
<dbReference type="AlphaFoldDB" id="A0AAN7C0E7"/>
<comment type="similarity">
    <text evidence="4 22">Belongs to the glycosyl hydrolase 17 family.</text>
</comment>
<evidence type="ECO:0000313" key="23">
    <source>
        <dbReference type="EMBL" id="KAK4232979.1"/>
    </source>
</evidence>
<evidence type="ECO:0000256" key="14">
    <source>
        <dbReference type="ARBA" id="ARBA00023180"/>
    </source>
</evidence>
<dbReference type="InterPro" id="IPR050732">
    <property type="entry name" value="Beta-glucan_modifiers"/>
</dbReference>
<keyword evidence="7" id="KW-1003">Cell membrane</keyword>
<dbReference type="GO" id="GO:0005886">
    <property type="term" value="C:plasma membrane"/>
    <property type="evidence" value="ECO:0007669"/>
    <property type="project" value="UniProtKB-SubCell"/>
</dbReference>
<dbReference type="Pfam" id="PF00332">
    <property type="entry name" value="Glyco_hydro_17"/>
    <property type="match status" value="1"/>
</dbReference>
<keyword evidence="8" id="KW-0134">Cell wall</keyword>
<accession>A0AAN7C0E7</accession>
<evidence type="ECO:0000256" key="1">
    <source>
        <dbReference type="ARBA" id="ARBA00000382"/>
    </source>
</evidence>
<evidence type="ECO:0000256" key="12">
    <source>
        <dbReference type="ARBA" id="ARBA00022801"/>
    </source>
</evidence>
<evidence type="ECO:0000256" key="9">
    <source>
        <dbReference type="ARBA" id="ARBA00022525"/>
    </source>
</evidence>
<keyword evidence="11" id="KW-0732">Signal</keyword>
<dbReference type="EMBL" id="MU860732">
    <property type="protein sequence ID" value="KAK4232979.1"/>
    <property type="molecule type" value="Genomic_DNA"/>
</dbReference>
<evidence type="ECO:0000256" key="21">
    <source>
        <dbReference type="ARBA" id="ARBA00032906"/>
    </source>
</evidence>
<evidence type="ECO:0000256" key="6">
    <source>
        <dbReference type="ARBA" id="ARBA00019762"/>
    </source>
</evidence>
<comment type="catalytic activity">
    <reaction evidence="1">
        <text>Hydrolysis of (1-&gt;3)-beta-D-glucosidic linkages in (1-&gt;3)-beta-D-glucans.</text>
        <dbReference type="EC" id="3.2.1.39"/>
    </reaction>
</comment>
<proteinExistence type="inferred from homology"/>
<evidence type="ECO:0000256" key="20">
    <source>
        <dbReference type="ARBA" id="ARBA00032134"/>
    </source>
</evidence>
<keyword evidence="12 23" id="KW-0378">Hydrolase</keyword>
<dbReference type="EC" id="3.2.1.39" evidence="5"/>
<evidence type="ECO:0000256" key="3">
    <source>
        <dbReference type="ARBA" id="ARBA00004609"/>
    </source>
</evidence>
<comment type="caution">
    <text evidence="23">The sequence shown here is derived from an EMBL/GenBank/DDBJ whole genome shotgun (WGS) entry which is preliminary data.</text>
</comment>
<evidence type="ECO:0000256" key="15">
    <source>
        <dbReference type="ARBA" id="ARBA00023277"/>
    </source>
</evidence>
<keyword evidence="10" id="KW-0336">GPI-anchor</keyword>
<protein>
    <recommendedName>
        <fullName evidence="6">Probable glucan endo-1,3-beta-glucosidase eglC</fullName>
        <ecNumber evidence="5">3.2.1.39</ecNumber>
    </recommendedName>
    <alternativeName>
        <fullName evidence="20">Endo-1,3-beta-glucanase eglC</fullName>
    </alternativeName>
    <alternativeName>
        <fullName evidence="21">Laminarinase eglC</fullName>
    </alternativeName>
</protein>
<dbReference type="SUPFAM" id="SSF51445">
    <property type="entry name" value="(Trans)glycosidases"/>
    <property type="match status" value="1"/>
</dbReference>
<dbReference type="InterPro" id="IPR017853">
    <property type="entry name" value="GH"/>
</dbReference>
<keyword evidence="17" id="KW-0961">Cell wall biogenesis/degradation</keyword>
<sequence>MAHFFDDRSPKTQKDFEDEFNAARGLANAPAGGFTSARLYTMVQWQTKQDVISAIPAAIATNTSLLLGIWCSSGDEGVTNELAALKTAINTYGDNFTRLVVGLSVGSEDLYRNTDVARANHERDPGTDPATLVGDINHTSNRAVADAVDWVGMDAYSYWQNQLANAADQSKSLFDAALNQTRAAVGSAGKKKPMWITETGFPVSGHASNQAVPSAENVQRFWREVGCPLFGEEHVW</sequence>
<keyword evidence="24" id="KW-1185">Reference proteome</keyword>
<evidence type="ECO:0000256" key="7">
    <source>
        <dbReference type="ARBA" id="ARBA00022475"/>
    </source>
</evidence>
<organism evidence="23 24">
    <name type="scientific">Achaetomium macrosporum</name>
    <dbReference type="NCBI Taxonomy" id="79813"/>
    <lineage>
        <taxon>Eukaryota</taxon>
        <taxon>Fungi</taxon>
        <taxon>Dikarya</taxon>
        <taxon>Ascomycota</taxon>
        <taxon>Pezizomycotina</taxon>
        <taxon>Sordariomycetes</taxon>
        <taxon>Sordariomycetidae</taxon>
        <taxon>Sordariales</taxon>
        <taxon>Chaetomiaceae</taxon>
        <taxon>Achaetomium</taxon>
    </lineage>
</organism>
<reference evidence="23" key="2">
    <citation type="submission" date="2023-05" db="EMBL/GenBank/DDBJ databases">
        <authorList>
            <consortium name="Lawrence Berkeley National Laboratory"/>
            <person name="Steindorff A."/>
            <person name="Hensen N."/>
            <person name="Bonometti L."/>
            <person name="Westerberg I."/>
            <person name="Brannstrom I.O."/>
            <person name="Guillou S."/>
            <person name="Cros-Aarteil S."/>
            <person name="Calhoun S."/>
            <person name="Haridas S."/>
            <person name="Kuo A."/>
            <person name="Mondo S."/>
            <person name="Pangilinan J."/>
            <person name="Riley R."/>
            <person name="Labutti K."/>
            <person name="Andreopoulos B."/>
            <person name="Lipzen A."/>
            <person name="Chen C."/>
            <person name="Yanf M."/>
            <person name="Daum C."/>
            <person name="Ng V."/>
            <person name="Clum A."/>
            <person name="Ohm R."/>
            <person name="Martin F."/>
            <person name="Silar P."/>
            <person name="Natvig D."/>
            <person name="Lalanne C."/>
            <person name="Gautier V."/>
            <person name="Ament-Velasquez S.L."/>
            <person name="Kruys A."/>
            <person name="Hutchinson M.I."/>
            <person name="Powell A.J."/>
            <person name="Barry K."/>
            <person name="Miller A.N."/>
            <person name="Grigoriev I.V."/>
            <person name="Debuchy R."/>
            <person name="Gladieux P."/>
            <person name="Thoren M.H."/>
            <person name="Johannesson H."/>
        </authorList>
    </citation>
    <scope>NUCLEOTIDE SEQUENCE</scope>
    <source>
        <strain evidence="23">CBS 532.94</strain>
    </source>
</reference>
<evidence type="ECO:0000256" key="18">
    <source>
        <dbReference type="ARBA" id="ARBA00023326"/>
    </source>
</evidence>
<gene>
    <name evidence="23" type="ORF">C8A03DRAFT_39350</name>
</gene>
<dbReference type="GO" id="GO:0071555">
    <property type="term" value="P:cell wall organization"/>
    <property type="evidence" value="ECO:0007669"/>
    <property type="project" value="UniProtKB-KW"/>
</dbReference>
<reference evidence="23" key="1">
    <citation type="journal article" date="2023" name="Mol. Phylogenet. Evol.">
        <title>Genome-scale phylogeny and comparative genomics of the fungal order Sordariales.</title>
        <authorList>
            <person name="Hensen N."/>
            <person name="Bonometti L."/>
            <person name="Westerberg I."/>
            <person name="Brannstrom I.O."/>
            <person name="Guillou S."/>
            <person name="Cros-Aarteil S."/>
            <person name="Calhoun S."/>
            <person name="Haridas S."/>
            <person name="Kuo A."/>
            <person name="Mondo S."/>
            <person name="Pangilinan J."/>
            <person name="Riley R."/>
            <person name="LaButti K."/>
            <person name="Andreopoulos B."/>
            <person name="Lipzen A."/>
            <person name="Chen C."/>
            <person name="Yan M."/>
            <person name="Daum C."/>
            <person name="Ng V."/>
            <person name="Clum A."/>
            <person name="Steindorff A."/>
            <person name="Ohm R.A."/>
            <person name="Martin F."/>
            <person name="Silar P."/>
            <person name="Natvig D.O."/>
            <person name="Lalanne C."/>
            <person name="Gautier V."/>
            <person name="Ament-Velasquez S.L."/>
            <person name="Kruys A."/>
            <person name="Hutchinson M.I."/>
            <person name="Powell A.J."/>
            <person name="Barry K."/>
            <person name="Miller A.N."/>
            <person name="Grigoriev I.V."/>
            <person name="Debuchy R."/>
            <person name="Gladieux P."/>
            <person name="Hiltunen Thoren M."/>
            <person name="Johannesson H."/>
        </authorList>
    </citation>
    <scope>NUCLEOTIDE SEQUENCE</scope>
    <source>
        <strain evidence="23">CBS 532.94</strain>
    </source>
</reference>
<comment type="subcellular location">
    <subcellularLocation>
        <location evidence="3">Cell membrane</location>
        <topology evidence="3">Lipid-anchor</topology>
        <topology evidence="3">GPI-anchor</topology>
    </subcellularLocation>
    <subcellularLocation>
        <location evidence="2">Secreted</location>
        <location evidence="2">Cell wall</location>
    </subcellularLocation>
</comment>
<evidence type="ECO:0000256" key="11">
    <source>
        <dbReference type="ARBA" id="ARBA00022729"/>
    </source>
</evidence>
<evidence type="ECO:0000256" key="4">
    <source>
        <dbReference type="ARBA" id="ARBA00008773"/>
    </source>
</evidence>
<evidence type="ECO:0000256" key="13">
    <source>
        <dbReference type="ARBA" id="ARBA00023136"/>
    </source>
</evidence>
<evidence type="ECO:0000256" key="19">
    <source>
        <dbReference type="ARBA" id="ARBA00025152"/>
    </source>
</evidence>
<keyword evidence="13" id="KW-0472">Membrane</keyword>